<evidence type="ECO:0000313" key="1">
    <source>
        <dbReference type="EMBL" id="CAG8782789.1"/>
    </source>
</evidence>
<feature type="non-terminal residue" evidence="1">
    <location>
        <position position="1"/>
    </location>
</feature>
<dbReference type="Proteomes" id="UP000789901">
    <property type="component" value="Unassembled WGS sequence"/>
</dbReference>
<gene>
    <name evidence="1" type="ORF">GMARGA_LOCUS19973</name>
</gene>
<dbReference type="EMBL" id="CAJVQB010017116">
    <property type="protein sequence ID" value="CAG8782789.1"/>
    <property type="molecule type" value="Genomic_DNA"/>
</dbReference>
<protein>
    <submittedName>
        <fullName evidence="1">8077_t:CDS:1</fullName>
    </submittedName>
</protein>
<proteinExistence type="predicted"/>
<accession>A0ABN7VKV4</accession>
<reference evidence="1 2" key="1">
    <citation type="submission" date="2021-06" db="EMBL/GenBank/DDBJ databases">
        <authorList>
            <person name="Kallberg Y."/>
            <person name="Tangrot J."/>
            <person name="Rosling A."/>
        </authorList>
    </citation>
    <scope>NUCLEOTIDE SEQUENCE [LARGE SCALE GENOMIC DNA]</scope>
    <source>
        <strain evidence="1 2">120-4 pot B 10/14</strain>
    </source>
</reference>
<sequence length="161" mass="18870">AEIIDMSMTTESDHDLITMCLNLSHLTTNSEIAIVKKKAIKRTVFLYEENKKALGLYEKQIIHGNEQNHLDEIWSIIERVIIEAANKSLPKKKVSNFRHTKAKEFNQTYMHRPILQISKWIRFIKDRLGLPIEETNKLEFNLTIKKINTDLQLEIQQAKDI</sequence>
<comment type="caution">
    <text evidence="1">The sequence shown here is derived from an EMBL/GenBank/DDBJ whole genome shotgun (WGS) entry which is preliminary data.</text>
</comment>
<name>A0ABN7VKV4_GIGMA</name>
<keyword evidence="2" id="KW-1185">Reference proteome</keyword>
<organism evidence="1 2">
    <name type="scientific">Gigaspora margarita</name>
    <dbReference type="NCBI Taxonomy" id="4874"/>
    <lineage>
        <taxon>Eukaryota</taxon>
        <taxon>Fungi</taxon>
        <taxon>Fungi incertae sedis</taxon>
        <taxon>Mucoromycota</taxon>
        <taxon>Glomeromycotina</taxon>
        <taxon>Glomeromycetes</taxon>
        <taxon>Diversisporales</taxon>
        <taxon>Gigasporaceae</taxon>
        <taxon>Gigaspora</taxon>
    </lineage>
</organism>
<evidence type="ECO:0000313" key="2">
    <source>
        <dbReference type="Proteomes" id="UP000789901"/>
    </source>
</evidence>